<dbReference type="SUPFAM" id="SSF52129">
    <property type="entry name" value="Caspase-like"/>
    <property type="match status" value="1"/>
</dbReference>
<dbReference type="InterPro" id="IPR029030">
    <property type="entry name" value="Caspase-like_dom_sf"/>
</dbReference>
<dbReference type="InterPro" id="IPR033139">
    <property type="entry name" value="Caspase_cys_AS"/>
</dbReference>
<keyword evidence="4" id="KW-0788">Thiol protease</keyword>
<keyword evidence="2" id="KW-0645">Protease</keyword>
<dbReference type="Pfam" id="PF00656">
    <property type="entry name" value="Peptidase_C14"/>
    <property type="match status" value="1"/>
</dbReference>
<dbReference type="GeneID" id="108609625"/>
<dbReference type="PROSITE" id="PS50208">
    <property type="entry name" value="CASPASE_P20"/>
    <property type="match status" value="1"/>
</dbReference>
<dbReference type="InterPro" id="IPR016129">
    <property type="entry name" value="Caspase_his_AS"/>
</dbReference>
<evidence type="ECO:0000256" key="3">
    <source>
        <dbReference type="ARBA" id="ARBA00022801"/>
    </source>
</evidence>
<dbReference type="CDD" id="cd00032">
    <property type="entry name" value="CASc"/>
    <property type="match status" value="1"/>
</dbReference>
<evidence type="ECO:0000256" key="6">
    <source>
        <dbReference type="RuleBase" id="RU003971"/>
    </source>
</evidence>
<dbReference type="PRINTS" id="PR00376">
    <property type="entry name" value="IL1BCENZYME"/>
</dbReference>
<feature type="domain" description="Caspase family p10" evidence="7">
    <location>
        <begin position="206"/>
        <end position="292"/>
    </location>
</feature>
<accession>A0ABM1NPE9</accession>
<evidence type="ECO:0000259" key="8">
    <source>
        <dbReference type="PROSITE" id="PS50208"/>
    </source>
</evidence>
<name>A0ABM1NPE9_DROAR</name>
<proteinExistence type="inferred from homology"/>
<reference evidence="9" key="2">
    <citation type="journal article" date="2016" name="G3 (Bethesda)">
        <title>Genome Evolution in Three Species of Cactophilic Drosophila.</title>
        <authorList>
            <person name="Sanchez-Flores A."/>
            <person name="Penazola F."/>
            <person name="Carpinteyro-Ponce J."/>
            <person name="Nazario-Yepiz N."/>
            <person name="Abreu-Goodger C."/>
            <person name="Machado C.A."/>
            <person name="Markow T.A."/>
        </authorList>
    </citation>
    <scope>NUCLEOTIDE SEQUENCE [LARGE SCALE GENOMIC DNA]</scope>
</reference>
<dbReference type="InterPro" id="IPR052039">
    <property type="entry name" value="Caspase-related_regulators"/>
</dbReference>
<sequence length="292" mass="33116">MCDQDKSNSGTKEEQITSDSSNEFLDGACFSVEPTKYHSTSSNVAVMVTHRYAFEYKMSHPHRGLAMIFSHEHFNKKRLSLRPESVIDSENLSRVLKKLGFDVRIYKDLCHKELKETLNNAVGMDHSNNDCILVALLTHGKNNKVYARDHSYELEHIWEAFAADKCLTLAGKPKIIIVQACRGNLRDPGYSVHSKGHTETDGDSESSYRIPRFADFLVAFCTVPNYRSWSNTLKGSWFIYNLCEELEANALSMNMLSLLTFVSQRVANCESDETQGKQISCCMSTLTRVLNF</sequence>
<evidence type="ECO:0000313" key="10">
    <source>
        <dbReference type="RefSeq" id="XP_017856835.1"/>
    </source>
</evidence>
<dbReference type="PROSITE" id="PS50207">
    <property type="entry name" value="CASPASE_P10"/>
    <property type="match status" value="1"/>
</dbReference>
<comment type="similarity">
    <text evidence="1 6">Belongs to the peptidase C14A family.</text>
</comment>
<keyword evidence="5" id="KW-0865">Zymogen</keyword>
<evidence type="ECO:0000256" key="1">
    <source>
        <dbReference type="ARBA" id="ARBA00010134"/>
    </source>
</evidence>
<dbReference type="PANTHER" id="PTHR22576">
    <property type="entry name" value="MUCOSA ASSOCIATED LYMPHOID TISSUE LYMPHOMA TRANSLOCATION PROTEIN 1/PARACASPASE"/>
    <property type="match status" value="1"/>
</dbReference>
<keyword evidence="9" id="KW-1185">Reference proteome</keyword>
<dbReference type="InterPro" id="IPR015917">
    <property type="entry name" value="Pept_C14A"/>
</dbReference>
<evidence type="ECO:0000256" key="5">
    <source>
        <dbReference type="ARBA" id="ARBA00023145"/>
    </source>
</evidence>
<dbReference type="PANTHER" id="PTHR22576:SF41">
    <property type="entry name" value="CASPASE 14, APOPTOSIS-RELATED CYSTEINE PEPTIDASE"/>
    <property type="match status" value="1"/>
</dbReference>
<evidence type="ECO:0000259" key="7">
    <source>
        <dbReference type="PROSITE" id="PS50207"/>
    </source>
</evidence>
<organism evidence="9 10">
    <name type="scientific">Drosophila arizonae</name>
    <name type="common">Fruit fly</name>
    <dbReference type="NCBI Taxonomy" id="7263"/>
    <lineage>
        <taxon>Eukaryota</taxon>
        <taxon>Metazoa</taxon>
        <taxon>Ecdysozoa</taxon>
        <taxon>Arthropoda</taxon>
        <taxon>Hexapoda</taxon>
        <taxon>Insecta</taxon>
        <taxon>Pterygota</taxon>
        <taxon>Neoptera</taxon>
        <taxon>Endopterygota</taxon>
        <taxon>Diptera</taxon>
        <taxon>Brachycera</taxon>
        <taxon>Muscomorpha</taxon>
        <taxon>Ephydroidea</taxon>
        <taxon>Drosophilidae</taxon>
        <taxon>Drosophila</taxon>
    </lineage>
</organism>
<dbReference type="PROSITE" id="PS01121">
    <property type="entry name" value="CASPASE_HIS"/>
    <property type="match status" value="1"/>
</dbReference>
<dbReference type="Proteomes" id="UP000694904">
    <property type="component" value="Chromosome 3"/>
</dbReference>
<dbReference type="Gene3D" id="3.40.50.1460">
    <property type="match status" value="1"/>
</dbReference>
<dbReference type="InterPro" id="IPR002138">
    <property type="entry name" value="Pept_C14_p10"/>
</dbReference>
<evidence type="ECO:0000256" key="2">
    <source>
        <dbReference type="ARBA" id="ARBA00022670"/>
    </source>
</evidence>
<feature type="domain" description="Caspase family p20" evidence="8">
    <location>
        <begin position="62"/>
        <end position="185"/>
    </location>
</feature>
<dbReference type="PROSITE" id="PS01122">
    <property type="entry name" value="CASPASE_CYS"/>
    <property type="match status" value="1"/>
</dbReference>
<dbReference type="RefSeq" id="XP_017856835.1">
    <property type="nucleotide sequence ID" value="XM_018001346.1"/>
</dbReference>
<protein>
    <submittedName>
        <fullName evidence="10">Caspase-like</fullName>
    </submittedName>
</protein>
<dbReference type="InterPro" id="IPR011600">
    <property type="entry name" value="Pept_C14_caspase"/>
</dbReference>
<reference evidence="9" key="1">
    <citation type="journal article" date="1997" name="Nucleic Acids Res.">
        <title>tRNAscan-SE: a program for improved detection of transfer RNA genes in genomic sequence.</title>
        <authorList>
            <person name="Lowe T.M."/>
            <person name="Eddy S.R."/>
        </authorList>
    </citation>
    <scope>NUCLEOTIDE SEQUENCE [LARGE SCALE GENOMIC DNA]</scope>
</reference>
<reference evidence="10" key="3">
    <citation type="submission" date="2025-08" db="UniProtKB">
        <authorList>
            <consortium name="RefSeq"/>
        </authorList>
    </citation>
    <scope>IDENTIFICATION</scope>
    <source>
        <tissue evidence="10">Whole organism</tissue>
    </source>
</reference>
<dbReference type="SMART" id="SM00115">
    <property type="entry name" value="CASc"/>
    <property type="match status" value="1"/>
</dbReference>
<keyword evidence="3" id="KW-0378">Hydrolase</keyword>
<dbReference type="InterPro" id="IPR001309">
    <property type="entry name" value="Pept_C14_p20"/>
</dbReference>
<gene>
    <name evidence="10" type="primary">LOC108609625</name>
</gene>
<evidence type="ECO:0000256" key="4">
    <source>
        <dbReference type="ARBA" id="ARBA00022807"/>
    </source>
</evidence>
<evidence type="ECO:0000313" key="9">
    <source>
        <dbReference type="Proteomes" id="UP000694904"/>
    </source>
</evidence>